<evidence type="ECO:0000313" key="2">
    <source>
        <dbReference type="EMBL" id="MDA0565705.1"/>
    </source>
</evidence>
<dbReference type="Proteomes" id="UP001140076">
    <property type="component" value="Unassembled WGS sequence"/>
</dbReference>
<proteinExistence type="predicted"/>
<keyword evidence="1" id="KW-0472">Membrane</keyword>
<keyword evidence="3" id="KW-1185">Reference proteome</keyword>
<keyword evidence="1" id="KW-0812">Transmembrane</keyword>
<name>A0A9X3NMI1_9ACTN</name>
<feature type="transmembrane region" description="Helical" evidence="1">
    <location>
        <begin position="115"/>
        <end position="139"/>
    </location>
</feature>
<dbReference type="GO" id="GO:0016787">
    <property type="term" value="F:hydrolase activity"/>
    <property type="evidence" value="ECO:0007669"/>
    <property type="project" value="UniProtKB-KW"/>
</dbReference>
<dbReference type="Pfam" id="PF04307">
    <property type="entry name" value="YdjM"/>
    <property type="match status" value="1"/>
</dbReference>
<dbReference type="AlphaFoldDB" id="A0A9X3NMI1"/>
<sequence length="263" mass="26623">MAPAHAATGLLAGVLATGAVSPFMAVGPLEVAAGAAIGAGSALLPDLDHPGSTAARAHGPLTGWLSRGARWASREVYYRTLTPADAPADGAHRFLWHTPAAALAVGLAMGAGAALSAWVLAGVLWFTIGLGVLGLAQVLPRRRPRGPARLLVPRGLGRLRRTLTRWPVVTAASGAGTALLLYAGASPGAWVGAVVGAGMATGVLGDALTRSAVPLAWPVQVGGRRWAMVGLPRRVRFATGTWPEHVIGWGCLLAAPLVGAALV</sequence>
<protein>
    <submittedName>
        <fullName evidence="2">Metal-dependent hydrolase</fullName>
    </submittedName>
</protein>
<organism evidence="2 3">
    <name type="scientific">Streptomonospora mangrovi</name>
    <dbReference type="NCBI Taxonomy" id="2883123"/>
    <lineage>
        <taxon>Bacteria</taxon>
        <taxon>Bacillati</taxon>
        <taxon>Actinomycetota</taxon>
        <taxon>Actinomycetes</taxon>
        <taxon>Streptosporangiales</taxon>
        <taxon>Nocardiopsidaceae</taxon>
        <taxon>Streptomonospora</taxon>
    </lineage>
</organism>
<keyword evidence="1" id="KW-1133">Transmembrane helix</keyword>
<feature type="transmembrane region" description="Helical" evidence="1">
    <location>
        <begin position="163"/>
        <end position="183"/>
    </location>
</feature>
<evidence type="ECO:0000256" key="1">
    <source>
        <dbReference type="SAM" id="Phobius"/>
    </source>
</evidence>
<dbReference type="EMBL" id="JAJAQC010000025">
    <property type="protein sequence ID" value="MDA0565705.1"/>
    <property type="molecule type" value="Genomic_DNA"/>
</dbReference>
<evidence type="ECO:0000313" key="3">
    <source>
        <dbReference type="Proteomes" id="UP001140076"/>
    </source>
</evidence>
<reference evidence="2" key="1">
    <citation type="submission" date="2021-10" db="EMBL/GenBank/DDBJ databases">
        <title>Streptomonospora sp. nov., isolated from mangrove soil.</title>
        <authorList>
            <person name="Chen X."/>
            <person name="Ge X."/>
            <person name="Liu W."/>
        </authorList>
    </citation>
    <scope>NUCLEOTIDE SEQUENCE</scope>
    <source>
        <strain evidence="2">S1-112</strain>
    </source>
</reference>
<comment type="caution">
    <text evidence="2">The sequence shown here is derived from an EMBL/GenBank/DDBJ whole genome shotgun (WGS) entry which is preliminary data.</text>
</comment>
<gene>
    <name evidence="2" type="ORF">LG943_15480</name>
</gene>
<keyword evidence="2" id="KW-0378">Hydrolase</keyword>
<accession>A0A9X3NMI1</accession>
<dbReference type="InterPro" id="IPR007404">
    <property type="entry name" value="YdjM-like"/>
</dbReference>